<organism evidence="2 3">
    <name type="scientific">Kibdelosporangium lantanae</name>
    <dbReference type="NCBI Taxonomy" id="1497396"/>
    <lineage>
        <taxon>Bacteria</taxon>
        <taxon>Bacillati</taxon>
        <taxon>Actinomycetota</taxon>
        <taxon>Actinomycetes</taxon>
        <taxon>Pseudonocardiales</taxon>
        <taxon>Pseudonocardiaceae</taxon>
        <taxon>Kibdelosporangium</taxon>
    </lineage>
</organism>
<gene>
    <name evidence="2" type="ORF">ACFQ1S_18360</name>
</gene>
<keyword evidence="3" id="KW-1185">Reference proteome</keyword>
<reference evidence="3" key="1">
    <citation type="journal article" date="2019" name="Int. J. Syst. Evol. Microbiol.">
        <title>The Global Catalogue of Microorganisms (GCM) 10K type strain sequencing project: providing services to taxonomists for standard genome sequencing and annotation.</title>
        <authorList>
            <consortium name="The Broad Institute Genomics Platform"/>
            <consortium name="The Broad Institute Genome Sequencing Center for Infectious Disease"/>
            <person name="Wu L."/>
            <person name="Ma J."/>
        </authorList>
    </citation>
    <scope>NUCLEOTIDE SEQUENCE [LARGE SCALE GENOMIC DNA]</scope>
    <source>
        <strain evidence="3">JCM 31486</strain>
    </source>
</reference>
<feature type="domain" description="Hint" evidence="1">
    <location>
        <begin position="63"/>
        <end position="168"/>
    </location>
</feature>
<dbReference type="Pfam" id="PF07591">
    <property type="entry name" value="PT-HINT"/>
    <property type="match status" value="1"/>
</dbReference>
<evidence type="ECO:0000259" key="1">
    <source>
        <dbReference type="SMART" id="SM00306"/>
    </source>
</evidence>
<protein>
    <submittedName>
        <fullName evidence="2">Hint domain-containing protein</fullName>
    </submittedName>
</protein>
<dbReference type="InterPro" id="IPR036844">
    <property type="entry name" value="Hint_dom_sf"/>
</dbReference>
<dbReference type="Gene3D" id="2.170.16.10">
    <property type="entry name" value="Hedgehog/Intein (Hint) domain"/>
    <property type="match status" value="1"/>
</dbReference>
<feature type="non-terminal residue" evidence="2">
    <location>
        <position position="1"/>
    </location>
</feature>
<dbReference type="InterPro" id="IPR003587">
    <property type="entry name" value="Hint_dom_N"/>
</dbReference>
<comment type="caution">
    <text evidence="2">The sequence shown here is derived from an EMBL/GenBank/DDBJ whole genome shotgun (WGS) entry which is preliminary data.</text>
</comment>
<dbReference type="EMBL" id="JBHTIS010001040">
    <property type="protein sequence ID" value="MFD1047365.1"/>
    <property type="molecule type" value="Genomic_DNA"/>
</dbReference>
<name>A0ABW3MEE4_9PSEU</name>
<evidence type="ECO:0000313" key="2">
    <source>
        <dbReference type="EMBL" id="MFD1047365.1"/>
    </source>
</evidence>
<dbReference type="SUPFAM" id="SSF51294">
    <property type="entry name" value="Hedgehog/intein (Hint) domain"/>
    <property type="match status" value="1"/>
</dbReference>
<evidence type="ECO:0000313" key="3">
    <source>
        <dbReference type="Proteomes" id="UP001597045"/>
    </source>
</evidence>
<accession>A0ABW3MEE4</accession>
<dbReference type="Proteomes" id="UP001597045">
    <property type="component" value="Unassembled WGS sequence"/>
</dbReference>
<sequence length="308" mass="33361">DGLLKEATAVHDAACRHDYESLLQLMEDPFGLGKAAKAIEAGAKVGEAGIETAVRDAAKFCTRHSFTPDTPVEMADGTTKPIKDVRVGDRVMATDPKTGRTNAEPVLAVIVEDHQDKTLVDITTTDDTHIARPGVVTATDYHLFWDLDQGNWAPAGDLHPGSHLRMPNGHAAVVTAVHAHHEQDIPLRNLTIQNLHTYYVVAGTASVLVHNDDCLPGITSRQERAGDLGQYTDGQATRDPASQWYHEELSNDELLDGVNNAAEGDGILVSRDGTIYGGHHRKDEIVTRVGDGRIHPDTPIRIDVYGGE</sequence>
<dbReference type="SMART" id="SM00306">
    <property type="entry name" value="HintN"/>
    <property type="match status" value="1"/>
</dbReference>
<dbReference type="CDD" id="cd00081">
    <property type="entry name" value="Hint"/>
    <property type="match status" value="1"/>
</dbReference>
<proteinExistence type="predicted"/>